<feature type="transmembrane region" description="Helical" evidence="1">
    <location>
        <begin position="45"/>
        <end position="66"/>
    </location>
</feature>
<dbReference type="PANTHER" id="PTHR41282:SF1">
    <property type="entry name" value="CONSERVED TRANSMEMBRANE PROTEIN-RELATED"/>
    <property type="match status" value="1"/>
</dbReference>
<dbReference type="Pfam" id="PF12811">
    <property type="entry name" value="BaxI_1"/>
    <property type="match status" value="1"/>
</dbReference>
<dbReference type="EMBL" id="JAEQMG010000149">
    <property type="protein sequence ID" value="MBK6089758.1"/>
    <property type="molecule type" value="Genomic_DNA"/>
</dbReference>
<dbReference type="InterPro" id="IPR010539">
    <property type="entry name" value="BaxI_1-like"/>
</dbReference>
<feature type="transmembrane region" description="Helical" evidence="1">
    <location>
        <begin position="146"/>
        <end position="166"/>
    </location>
</feature>
<dbReference type="PANTHER" id="PTHR41282">
    <property type="entry name" value="CONSERVED TRANSMEMBRANE PROTEIN-RELATED"/>
    <property type="match status" value="1"/>
</dbReference>
<feature type="transmembrane region" description="Helical" evidence="1">
    <location>
        <begin position="87"/>
        <end position="112"/>
    </location>
</feature>
<evidence type="ECO:0000313" key="2">
    <source>
        <dbReference type="EMBL" id="MBK6089758.1"/>
    </source>
</evidence>
<dbReference type="Proteomes" id="UP000633365">
    <property type="component" value="Unassembled WGS sequence"/>
</dbReference>
<reference evidence="2" key="1">
    <citation type="submission" date="2021-01" db="EMBL/GenBank/DDBJ databases">
        <title>Genome public.</title>
        <authorList>
            <person name="Liu C."/>
            <person name="Sun Q."/>
        </authorList>
    </citation>
    <scope>NUCLEOTIDE SEQUENCE</scope>
    <source>
        <strain evidence="2">M6</strain>
    </source>
</reference>
<organism evidence="2 3">
    <name type="scientific">Ruminococcus difficilis</name>
    <dbReference type="NCBI Taxonomy" id="2763069"/>
    <lineage>
        <taxon>Bacteria</taxon>
        <taxon>Bacillati</taxon>
        <taxon>Bacillota</taxon>
        <taxon>Clostridia</taxon>
        <taxon>Eubacteriales</taxon>
        <taxon>Oscillospiraceae</taxon>
        <taxon>Ruminococcus</taxon>
    </lineage>
</organism>
<sequence>MARLSSNNNTATKEKRSFLSSNPVMHRLDKVDEYSESDSATYGGIAAKTIFFLLFSVAGIAAERVLSQMLSTGQSFDLNIRGFHVTLYMGEIIALLASVILAIVFQLLAFFAKSTTPVTGALYCVTQGYMISFLIFKVLHGYEHLGLLALAITMTIVMVMAILYSTGIIRVTKKFRTVMLTLFVTVIAVSLLMLIGSFIPFTSELVMQIRNNFAISIGFSVVFIIIASLFLICDFATIDHVVQDKLPKKYEWQAAFGLAFTVLWLYLKVLDLIMTIAGRKNN</sequence>
<feature type="transmembrane region" description="Helical" evidence="1">
    <location>
        <begin position="252"/>
        <end position="270"/>
    </location>
</feature>
<feature type="transmembrane region" description="Helical" evidence="1">
    <location>
        <begin position="118"/>
        <end position="139"/>
    </location>
</feature>
<keyword evidence="1" id="KW-0472">Membrane</keyword>
<dbReference type="AlphaFoldDB" id="A0A934WTP1"/>
<feature type="transmembrane region" description="Helical" evidence="1">
    <location>
        <begin position="178"/>
        <end position="201"/>
    </location>
</feature>
<name>A0A934WTP1_9FIRM</name>
<evidence type="ECO:0000313" key="3">
    <source>
        <dbReference type="Proteomes" id="UP000633365"/>
    </source>
</evidence>
<proteinExistence type="predicted"/>
<keyword evidence="1" id="KW-0812">Transmembrane</keyword>
<dbReference type="RefSeq" id="WP_201428465.1">
    <property type="nucleotide sequence ID" value="NZ_JAEQMG010000149.1"/>
</dbReference>
<keyword evidence="1" id="KW-1133">Transmembrane helix</keyword>
<accession>A0A934WTP1</accession>
<evidence type="ECO:0000256" key="1">
    <source>
        <dbReference type="SAM" id="Phobius"/>
    </source>
</evidence>
<gene>
    <name evidence="2" type="ORF">JKK62_14095</name>
</gene>
<keyword evidence="3" id="KW-1185">Reference proteome</keyword>
<feature type="transmembrane region" description="Helical" evidence="1">
    <location>
        <begin position="213"/>
        <end position="232"/>
    </location>
</feature>
<protein>
    <submittedName>
        <fullName evidence="2">Bax inhibitor-1/YccA family protein</fullName>
    </submittedName>
</protein>
<comment type="caution">
    <text evidence="2">The sequence shown here is derived from an EMBL/GenBank/DDBJ whole genome shotgun (WGS) entry which is preliminary data.</text>
</comment>